<organism evidence="3 4">
    <name type="scientific">Paenibacillus pasadenensis</name>
    <dbReference type="NCBI Taxonomy" id="217090"/>
    <lineage>
        <taxon>Bacteria</taxon>
        <taxon>Bacillati</taxon>
        <taxon>Bacillota</taxon>
        <taxon>Bacilli</taxon>
        <taxon>Bacillales</taxon>
        <taxon>Paenibacillaceae</taxon>
        <taxon>Paenibacillus</taxon>
    </lineage>
</organism>
<comment type="caution">
    <text evidence="3">The sequence shown here is derived from an EMBL/GenBank/DDBJ whole genome shotgun (WGS) entry which is preliminary data.</text>
</comment>
<name>A0A2N5N3R4_9BACL</name>
<feature type="compositionally biased region" description="Low complexity" evidence="1">
    <location>
        <begin position="55"/>
        <end position="71"/>
    </location>
</feature>
<feature type="chain" id="PRO_5038873913" description="Lipoprotein" evidence="2">
    <location>
        <begin position="37"/>
        <end position="174"/>
    </location>
</feature>
<feature type="signal peptide" evidence="2">
    <location>
        <begin position="1"/>
        <end position="36"/>
    </location>
</feature>
<evidence type="ECO:0000313" key="4">
    <source>
        <dbReference type="Proteomes" id="UP000234789"/>
    </source>
</evidence>
<keyword evidence="4" id="KW-1185">Reference proteome</keyword>
<keyword evidence="2" id="KW-0732">Signal</keyword>
<proteinExistence type="predicted"/>
<reference evidence="3 4" key="1">
    <citation type="submission" date="2017-05" db="EMBL/GenBank/DDBJ databases">
        <title>Functional genome analysis of Paenibacillus pasadenensis strain R16: insights on endophytic life style and antifungal activity.</title>
        <authorList>
            <person name="Passera A."/>
            <person name="Marcolungo L."/>
            <person name="Casati P."/>
            <person name="Brasca M."/>
            <person name="Quaglino F."/>
            <person name="Delledonne M."/>
        </authorList>
    </citation>
    <scope>NUCLEOTIDE SEQUENCE [LARGE SCALE GENOMIC DNA]</scope>
    <source>
        <strain evidence="3 4">R16</strain>
    </source>
</reference>
<gene>
    <name evidence="3" type="ORF">B8V81_3404</name>
</gene>
<evidence type="ECO:0000313" key="3">
    <source>
        <dbReference type="EMBL" id="PLT44973.1"/>
    </source>
</evidence>
<dbReference type="EMBL" id="NFEZ01000004">
    <property type="protein sequence ID" value="PLT44973.1"/>
    <property type="molecule type" value="Genomic_DNA"/>
</dbReference>
<accession>A0A2N5N3R4</accession>
<evidence type="ECO:0008006" key="5">
    <source>
        <dbReference type="Google" id="ProtNLM"/>
    </source>
</evidence>
<evidence type="ECO:0000256" key="2">
    <source>
        <dbReference type="SAM" id="SignalP"/>
    </source>
</evidence>
<feature type="region of interest" description="Disordered" evidence="1">
    <location>
        <begin position="52"/>
        <end position="110"/>
    </location>
</feature>
<dbReference type="AlphaFoldDB" id="A0A2N5N3R4"/>
<protein>
    <recommendedName>
        <fullName evidence="5">Lipoprotein</fullName>
    </recommendedName>
</protein>
<feature type="compositionally biased region" description="Polar residues" evidence="1">
    <location>
        <begin position="93"/>
        <end position="106"/>
    </location>
</feature>
<dbReference type="Proteomes" id="UP000234789">
    <property type="component" value="Unassembled WGS sequence"/>
</dbReference>
<evidence type="ECO:0000256" key="1">
    <source>
        <dbReference type="SAM" id="MobiDB-lite"/>
    </source>
</evidence>
<sequence length="174" mass="17842">MEVLAMNLMTARRSGGKRKASLAPASLALMSMLMIAAGCGVKEMPADNAANATTGSGIVDSSSDVSPDSVGEPVAEATPTPGNSEKAAASGDPVTQSQEQQASGTFNGLADGHSVEIKTATDTVVFQAGSELVQQMQAFDQGTTVDYTYIVKEVDGGTDGKIKQPWLVSIKEAS</sequence>